<keyword evidence="1" id="KW-1133">Transmembrane helix</keyword>
<proteinExistence type="predicted"/>
<feature type="transmembrane region" description="Helical" evidence="1">
    <location>
        <begin position="539"/>
        <end position="558"/>
    </location>
</feature>
<feature type="transmembrane region" description="Helical" evidence="1">
    <location>
        <begin position="333"/>
        <end position="351"/>
    </location>
</feature>
<feature type="transmembrane region" description="Helical" evidence="1">
    <location>
        <begin position="62"/>
        <end position="82"/>
    </location>
</feature>
<dbReference type="Pfam" id="PF10060">
    <property type="entry name" value="DUF2298"/>
    <property type="match status" value="1"/>
</dbReference>
<feature type="transmembrane region" description="Helical" evidence="1">
    <location>
        <begin position="177"/>
        <end position="202"/>
    </location>
</feature>
<keyword evidence="1" id="KW-0472">Membrane</keyword>
<feature type="transmembrane region" description="Helical" evidence="1">
    <location>
        <begin position="94"/>
        <end position="114"/>
    </location>
</feature>
<sequence>MDLFAVTSIWYFVLLILGLVFFPITKRFFHSFYDFGYPFAKTIGIILVSYSIYVLSTFRLLTFSQMSLYIILGVFTIINFKLFSKENLTKKNRVLFLIIEEVVFFCSLLFWTYIRSQEPSIRGLEKFMDFGFINSVIRGSYLPAQDIWLAGHSINYYYFGHITGGVLTKLSNIPSYITYNLILATLFALGITQSFSLVLNLIYVGLKNNFKLSLVGGILASFLVNFGGNLHTIYSFTKGYPNESPVPFWTLPAKFTLGQLLHIKTALDQLPVGYWYPNATRFIPYTIHEFPLYSYVVADLHGHVFDIPFVLLTLAVLLVILNQKKPISTHFNQFQLISTIALGFLTSIHFMTNAFDGPIYLLLSVVVLFFIFKVSSKFLISVAILVLSFVIFNIPFSINFEPFASSIGVNCAPSFLVEMKKFGPLLFEKGNCQKSPIWMMITLWGFFWFNFIFLAVKTWLYKDIKHRTSTTLSLILFAISTMIILASEFVYAKDIYPAHFRANTMFKLGYQAFIMMSIASAYTFVVFKHDFKKSFPLSLIYIILFVPLFFLVALYPTFAINSYYGGHNKALTMDGTDWILQKYPEYREIIEYLNTKVSGQPTILEAQGDSYTDFNVVSAYTGLPTIAGWAVHEWLWRGTYDVVGGIIPDVQMIYESENIQQVKELLKKYNVSYVIVGSNEKEKYKNLSVFKFEALGQPVFETSDHKGVIYKMALDRE</sequence>
<dbReference type="EMBL" id="MFZM01000036">
    <property type="protein sequence ID" value="OGK22709.1"/>
    <property type="molecule type" value="Genomic_DNA"/>
</dbReference>
<name>A0A1F7GUK6_9BACT</name>
<feature type="transmembrane region" description="Helical" evidence="1">
    <location>
        <begin position="6"/>
        <end position="24"/>
    </location>
</feature>
<keyword evidence="1" id="KW-0812">Transmembrane</keyword>
<feature type="transmembrane region" description="Helical" evidence="1">
    <location>
        <begin position="437"/>
        <end position="460"/>
    </location>
</feature>
<gene>
    <name evidence="2" type="ORF">A3C24_02770</name>
</gene>
<feature type="transmembrane region" description="Helical" evidence="1">
    <location>
        <begin position="300"/>
        <end position="321"/>
    </location>
</feature>
<dbReference type="InterPro" id="IPR018746">
    <property type="entry name" value="DUF2298"/>
</dbReference>
<feature type="transmembrane region" description="Helical" evidence="1">
    <location>
        <begin position="472"/>
        <end position="492"/>
    </location>
</feature>
<dbReference type="AlphaFoldDB" id="A0A1F7GUK6"/>
<evidence type="ECO:0008006" key="4">
    <source>
        <dbReference type="Google" id="ProtNLM"/>
    </source>
</evidence>
<evidence type="ECO:0000256" key="1">
    <source>
        <dbReference type="SAM" id="Phobius"/>
    </source>
</evidence>
<feature type="transmembrane region" description="Helical" evidence="1">
    <location>
        <begin position="214"/>
        <end position="234"/>
    </location>
</feature>
<feature type="transmembrane region" description="Helical" evidence="1">
    <location>
        <begin position="357"/>
        <end position="372"/>
    </location>
</feature>
<feature type="transmembrane region" description="Helical" evidence="1">
    <location>
        <begin position="508"/>
        <end position="527"/>
    </location>
</feature>
<accession>A0A1F7GUK6</accession>
<comment type="caution">
    <text evidence="2">The sequence shown here is derived from an EMBL/GenBank/DDBJ whole genome shotgun (WGS) entry which is preliminary data.</text>
</comment>
<feature type="transmembrane region" description="Helical" evidence="1">
    <location>
        <begin position="36"/>
        <end position="56"/>
    </location>
</feature>
<dbReference type="PANTHER" id="PTHR10790:SF51">
    <property type="entry name" value="TETRATRICOPEPTIDE REPEAT PROTEIN"/>
    <property type="match status" value="1"/>
</dbReference>
<feature type="transmembrane region" description="Helical" evidence="1">
    <location>
        <begin position="379"/>
        <end position="398"/>
    </location>
</feature>
<reference evidence="2 3" key="1">
    <citation type="journal article" date="2016" name="Nat. Commun.">
        <title>Thousands of microbial genomes shed light on interconnected biogeochemical processes in an aquifer system.</title>
        <authorList>
            <person name="Anantharaman K."/>
            <person name="Brown C.T."/>
            <person name="Hug L.A."/>
            <person name="Sharon I."/>
            <person name="Castelle C.J."/>
            <person name="Probst A.J."/>
            <person name="Thomas B.C."/>
            <person name="Singh A."/>
            <person name="Wilkins M.J."/>
            <person name="Karaoz U."/>
            <person name="Brodie E.L."/>
            <person name="Williams K.H."/>
            <person name="Hubbard S.S."/>
            <person name="Banfield J.F."/>
        </authorList>
    </citation>
    <scope>NUCLEOTIDE SEQUENCE [LARGE SCALE GENOMIC DNA]</scope>
</reference>
<evidence type="ECO:0000313" key="2">
    <source>
        <dbReference type="EMBL" id="OGK22709.1"/>
    </source>
</evidence>
<organism evidence="2 3">
    <name type="scientific">Candidatus Roizmanbacteria bacterium RIFCSPHIGHO2_02_FULL_37_24</name>
    <dbReference type="NCBI Taxonomy" id="1802037"/>
    <lineage>
        <taxon>Bacteria</taxon>
        <taxon>Candidatus Roizmaniibacteriota</taxon>
    </lineage>
</organism>
<evidence type="ECO:0000313" key="3">
    <source>
        <dbReference type="Proteomes" id="UP000177159"/>
    </source>
</evidence>
<protein>
    <recommendedName>
        <fullName evidence="4">YYY membrane protein</fullName>
    </recommendedName>
</protein>
<dbReference type="Proteomes" id="UP000177159">
    <property type="component" value="Unassembled WGS sequence"/>
</dbReference>
<dbReference type="PANTHER" id="PTHR10790">
    <property type="entry name" value="TPR-DOMAIN CONTAINING PROTEIN"/>
    <property type="match status" value="1"/>
</dbReference>